<dbReference type="GO" id="GO:0006281">
    <property type="term" value="P:DNA repair"/>
    <property type="evidence" value="ECO:0007669"/>
    <property type="project" value="InterPro"/>
</dbReference>
<dbReference type="AlphaFoldDB" id="A0A4R9BXP2"/>
<accession>A0A4R9BXP2</accession>
<evidence type="ECO:0000256" key="2">
    <source>
        <dbReference type="ARBA" id="ARBA00022763"/>
    </source>
</evidence>
<feature type="domain" description="UmuC" evidence="5">
    <location>
        <begin position="33"/>
        <end position="206"/>
    </location>
</feature>
<evidence type="ECO:0000313" key="6">
    <source>
        <dbReference type="EMBL" id="TFD93871.1"/>
    </source>
</evidence>
<organism evidence="6 7">
    <name type="scientific">Cryobacterium lactosi</name>
    <dbReference type="NCBI Taxonomy" id="1259202"/>
    <lineage>
        <taxon>Bacteria</taxon>
        <taxon>Bacillati</taxon>
        <taxon>Actinomycetota</taxon>
        <taxon>Actinomycetes</taxon>
        <taxon>Micrococcales</taxon>
        <taxon>Microbacteriaceae</taxon>
        <taxon>Cryobacterium</taxon>
    </lineage>
</organism>
<keyword evidence="7" id="KW-1185">Reference proteome</keyword>
<dbReference type="Gene3D" id="3.40.1170.60">
    <property type="match status" value="1"/>
</dbReference>
<dbReference type="CDD" id="cd03468">
    <property type="entry name" value="PolY_like"/>
    <property type="match status" value="1"/>
</dbReference>
<dbReference type="OrthoDB" id="5244088at2"/>
<feature type="region of interest" description="Disordered" evidence="4">
    <location>
        <begin position="464"/>
        <end position="493"/>
    </location>
</feature>
<dbReference type="Gene3D" id="3.30.70.270">
    <property type="match status" value="1"/>
</dbReference>
<dbReference type="Pfam" id="PF00817">
    <property type="entry name" value="IMS"/>
    <property type="match status" value="1"/>
</dbReference>
<dbReference type="SUPFAM" id="SSF56672">
    <property type="entry name" value="DNA/RNA polymerases"/>
    <property type="match status" value="1"/>
</dbReference>
<reference evidence="6 7" key="1">
    <citation type="submission" date="2019-03" db="EMBL/GenBank/DDBJ databases">
        <title>Genomics of glacier-inhabiting Cryobacterium strains.</title>
        <authorList>
            <person name="Liu Q."/>
            <person name="Xin Y.-H."/>
        </authorList>
    </citation>
    <scope>NUCLEOTIDE SEQUENCE [LARGE SCALE GENOMIC DNA]</scope>
    <source>
        <strain evidence="6 7">Sr59</strain>
    </source>
</reference>
<dbReference type="PROSITE" id="PS50173">
    <property type="entry name" value="UMUC"/>
    <property type="match status" value="1"/>
</dbReference>
<comment type="caution">
    <text evidence="6">The sequence shown here is derived from an EMBL/GenBank/DDBJ whole genome shotgun (WGS) entry which is preliminary data.</text>
</comment>
<evidence type="ECO:0000256" key="4">
    <source>
        <dbReference type="SAM" id="MobiDB-lite"/>
    </source>
</evidence>
<gene>
    <name evidence="6" type="ORF">E3T61_02355</name>
</gene>
<name>A0A4R9BXP2_9MICO</name>
<feature type="region of interest" description="Disordered" evidence="4">
    <location>
        <begin position="154"/>
        <end position="174"/>
    </location>
</feature>
<sequence>MSAVNRERTIVLWCPDWPVLAARSATQLPTGIPLALIDRGMVFACSPEARHLGVRRGLTVREAQFRCTDLVVLAYDPALDRRAFDPILDGLEEITPGVAVLRPGTCAIRARGPVRYYGGEPAAAQAMLDYLHGAGLTEARVGIADGPFAAEQAARRGLPGPGTAPTVTGRLEPDPGERIQRVRIVPAGESAAFLAPLPVSAVAEAGLGTLLARLGVHTLGQFAALPAQDVHRRFGAAAAQAHARASGREHEEIVPRTPTPVFDRGQDFEPALDRIDQLAFALRSTADAFVQALRERTVVCTAVSILVSTEDSLLTERTWRHPRWFTASDLIDRVRWQLQGDGRADSGLRAGVVRVVFSPDQVDAVANHEDGLWGSGPDERIHHALTRVQGLVGHAGVLTVAIDGGRLLADRQRWLPWGDDPAGSTGNVSARGPGGFGRPWAGSLGGLLPATVFRTAHPVTLVADDGRSPGVDERGTLDGEPRRFAPERSVAGSAGPDLRPVLAWAGPWPVLERWWDTAAGRAVHRLQIVDEGGDAWLLALDDDGWRAEARYD</sequence>
<feature type="compositionally biased region" description="Basic and acidic residues" evidence="4">
    <location>
        <begin position="464"/>
        <end position="486"/>
    </location>
</feature>
<dbReference type="PANTHER" id="PTHR35369">
    <property type="entry name" value="BLR3025 PROTEIN-RELATED"/>
    <property type="match status" value="1"/>
</dbReference>
<dbReference type="InterPro" id="IPR001126">
    <property type="entry name" value="UmuC"/>
</dbReference>
<dbReference type="PANTHER" id="PTHR35369:SF2">
    <property type="entry name" value="BLR3025 PROTEIN"/>
    <property type="match status" value="1"/>
</dbReference>
<evidence type="ECO:0000256" key="3">
    <source>
        <dbReference type="ARBA" id="ARBA00025589"/>
    </source>
</evidence>
<protein>
    <submittedName>
        <fullName evidence="6">DNA polymerase Y family protein</fullName>
    </submittedName>
</protein>
<dbReference type="InterPro" id="IPR043502">
    <property type="entry name" value="DNA/RNA_pol_sf"/>
</dbReference>
<evidence type="ECO:0000259" key="5">
    <source>
        <dbReference type="PROSITE" id="PS50173"/>
    </source>
</evidence>
<evidence type="ECO:0000256" key="1">
    <source>
        <dbReference type="ARBA" id="ARBA00010945"/>
    </source>
</evidence>
<dbReference type="InterPro" id="IPR043128">
    <property type="entry name" value="Rev_trsase/Diguanyl_cyclase"/>
</dbReference>
<comment type="function">
    <text evidence="3">Poorly processive, error-prone DNA polymerase involved in untargeted mutagenesis. Copies undamaged DNA at stalled replication forks, which arise in vivo from mismatched or misaligned primer ends. These misaligned primers can be extended by PolIV. Exhibits no 3'-5' exonuclease (proofreading) activity. May be involved in translesional synthesis, in conjunction with the beta clamp from PolIII.</text>
</comment>
<dbReference type="InterPro" id="IPR050356">
    <property type="entry name" value="SulA_CellDiv_inhibitor"/>
</dbReference>
<comment type="similarity">
    <text evidence="1">Belongs to the DNA polymerase type-Y family.</text>
</comment>
<dbReference type="Proteomes" id="UP000298468">
    <property type="component" value="Unassembled WGS sequence"/>
</dbReference>
<proteinExistence type="inferred from homology"/>
<dbReference type="EMBL" id="SOHM01000007">
    <property type="protein sequence ID" value="TFD93871.1"/>
    <property type="molecule type" value="Genomic_DNA"/>
</dbReference>
<evidence type="ECO:0000313" key="7">
    <source>
        <dbReference type="Proteomes" id="UP000298468"/>
    </source>
</evidence>
<keyword evidence="2" id="KW-0227">DNA damage</keyword>